<reference evidence="1" key="1">
    <citation type="journal article" date="2025" name="Int. J. Syst. Evol. Microbiol.">
        <title>Inconstantimicrobium mannanitabidum sp. nov., a novel member of the family Clostridiaceae isolated from anoxic soil under the treatment of reductive soil disinfestation.</title>
        <authorList>
            <person name="Ueki A."/>
            <person name="Tonouchi A."/>
            <person name="Honma S."/>
            <person name="Kaku N."/>
            <person name="Ueki K."/>
        </authorList>
    </citation>
    <scope>NUCLEOTIDE SEQUENCE</scope>
    <source>
        <strain evidence="1">TW13</strain>
    </source>
</reference>
<sequence length="247" mass="29162">MKKQLRTVNETAKLTGITIRALHYYDEIGLLKPSEISEAGYRFYSNEDIALLQQILFLKEIGFELKQIKEIINNPNFDEKIALKQHKEILILKKNRIENLIKLVDDKLEGDDNLSFSEFDETDIIAKQEEYRKEVIERFGHTEAYKEYEQRKSKDKGNNYIDKKAEDIFRKIAEHMDCPPSCDEVQKLISQWKNHITENYYTCTNEILQCLGLMYVEDERFKKYFDNISENLAGYVSEAIKIYCDKG</sequence>
<gene>
    <name evidence="1" type="ORF">rsdtw13_32580</name>
</gene>
<comment type="caution">
    <text evidence="1">The sequence shown here is derived from an EMBL/GenBank/DDBJ whole genome shotgun (WGS) entry which is preliminary data.</text>
</comment>
<evidence type="ECO:0000313" key="2">
    <source>
        <dbReference type="Proteomes" id="UP001058074"/>
    </source>
</evidence>
<dbReference type="EMBL" id="BROD01000001">
    <property type="protein sequence ID" value="GKX68000.1"/>
    <property type="molecule type" value="Genomic_DNA"/>
</dbReference>
<name>A0ACB5RFZ2_9CLOT</name>
<evidence type="ECO:0000313" key="1">
    <source>
        <dbReference type="EMBL" id="GKX68000.1"/>
    </source>
</evidence>
<keyword evidence="2" id="KW-1185">Reference proteome</keyword>
<organism evidence="1 2">
    <name type="scientific">Inconstantimicrobium mannanitabidum</name>
    <dbReference type="NCBI Taxonomy" id="1604901"/>
    <lineage>
        <taxon>Bacteria</taxon>
        <taxon>Bacillati</taxon>
        <taxon>Bacillota</taxon>
        <taxon>Clostridia</taxon>
        <taxon>Eubacteriales</taxon>
        <taxon>Clostridiaceae</taxon>
        <taxon>Inconstantimicrobium</taxon>
    </lineage>
</organism>
<dbReference type="Proteomes" id="UP001058074">
    <property type="component" value="Unassembled WGS sequence"/>
</dbReference>
<accession>A0ACB5RFZ2</accession>
<protein>
    <submittedName>
        <fullName evidence="1">MerR family transcriptional regulator</fullName>
    </submittedName>
</protein>
<proteinExistence type="predicted"/>